<reference evidence="11 12" key="1">
    <citation type="submission" date="2017-06" db="EMBL/GenBank/DDBJ databases">
        <title>Herbaspirillum phytohormonus sp. nov., isolated from the root nodule of Robinia pseudoacacia in lead-zinc mine.</title>
        <authorList>
            <person name="Fan M."/>
            <person name="Lin Y."/>
        </authorList>
    </citation>
    <scope>NUCLEOTIDE SEQUENCE [LARGE SCALE GENOMIC DNA]</scope>
    <source>
        <strain evidence="11 12">HZ10</strain>
    </source>
</reference>
<dbReference type="PANTHER" id="PTHR37424:SF1">
    <property type="entry name" value="BACTERIOFERRITIN-ASSOCIATED FERREDOXIN"/>
    <property type="match status" value="1"/>
</dbReference>
<keyword evidence="6" id="KW-0411">Iron-sulfur</keyword>
<dbReference type="Gene3D" id="1.10.10.1100">
    <property type="entry name" value="BFD-like [2Fe-2S]-binding domain"/>
    <property type="match status" value="1"/>
</dbReference>
<evidence type="ECO:0000256" key="6">
    <source>
        <dbReference type="ARBA" id="ARBA00023014"/>
    </source>
</evidence>
<evidence type="ECO:0000313" key="10">
    <source>
        <dbReference type="EMBL" id="NUU00473.1"/>
    </source>
</evidence>
<keyword evidence="1" id="KW-0813">Transport</keyword>
<evidence type="ECO:0000256" key="1">
    <source>
        <dbReference type="ARBA" id="ARBA00022448"/>
    </source>
</evidence>
<protein>
    <recommendedName>
        <fullName evidence="7">Bacterioferritin-associated ferredoxin</fullName>
    </recommendedName>
</protein>
<dbReference type="RefSeq" id="WP_079216727.1">
    <property type="nucleotide sequence ID" value="NZ_CP018845.1"/>
</dbReference>
<proteinExistence type="inferred from homology"/>
<evidence type="ECO:0000256" key="5">
    <source>
        <dbReference type="ARBA" id="ARBA00023004"/>
    </source>
</evidence>
<keyword evidence="2" id="KW-0001">2Fe-2S</keyword>
<evidence type="ECO:0000256" key="7">
    <source>
        <dbReference type="ARBA" id="ARBA00039386"/>
    </source>
</evidence>
<dbReference type="EMBL" id="NJGU01000005">
    <property type="protein sequence ID" value="OWY29386.1"/>
    <property type="molecule type" value="Genomic_DNA"/>
</dbReference>
<evidence type="ECO:0000259" key="9">
    <source>
        <dbReference type="Pfam" id="PF04324"/>
    </source>
</evidence>
<dbReference type="Proteomes" id="UP000197596">
    <property type="component" value="Unassembled WGS sequence"/>
</dbReference>
<dbReference type="PANTHER" id="PTHR37424">
    <property type="entry name" value="BACTERIOFERRITIN-ASSOCIATED FERREDOXIN"/>
    <property type="match status" value="1"/>
</dbReference>
<dbReference type="InterPro" id="IPR041854">
    <property type="entry name" value="BFD-like_2Fe2S-bd_dom_sf"/>
</dbReference>
<dbReference type="InterPro" id="IPR007419">
    <property type="entry name" value="BFD-like_2Fe2S-bd_dom"/>
</dbReference>
<keyword evidence="3" id="KW-0479">Metal-binding</keyword>
<evidence type="ECO:0000313" key="11">
    <source>
        <dbReference type="EMBL" id="OWY29386.1"/>
    </source>
</evidence>
<dbReference type="GO" id="GO:0051537">
    <property type="term" value="F:2 iron, 2 sulfur cluster binding"/>
    <property type="evidence" value="ECO:0007669"/>
    <property type="project" value="UniProtKB-KW"/>
</dbReference>
<evidence type="ECO:0000256" key="8">
    <source>
        <dbReference type="ARBA" id="ARBA00046332"/>
    </source>
</evidence>
<name>A0A246WSR6_9BURK</name>
<dbReference type="GO" id="GO:0046872">
    <property type="term" value="F:metal ion binding"/>
    <property type="evidence" value="ECO:0007669"/>
    <property type="project" value="UniProtKB-KW"/>
</dbReference>
<reference evidence="10 13" key="2">
    <citation type="journal article" date="2020" name="Front. Plant Sci.">
        <title>Isolation of Rhizosphere Bacteria That Improve Quality and Water Stress Tolerance in Greenhouse Ornamentals.</title>
        <authorList>
            <person name="Nordstedt N.P."/>
            <person name="Jones M.L."/>
        </authorList>
    </citation>
    <scope>NUCLEOTIDE SEQUENCE [LARGE SCALE GENOMIC DNA]</scope>
    <source>
        <strain evidence="10 13">C6C2</strain>
    </source>
</reference>
<dbReference type="EMBL" id="JABFMT010000002">
    <property type="protein sequence ID" value="NUU00473.1"/>
    <property type="molecule type" value="Genomic_DNA"/>
</dbReference>
<keyword evidence="13" id="KW-1185">Reference proteome</keyword>
<dbReference type="Proteomes" id="UP000536746">
    <property type="component" value="Unassembled WGS sequence"/>
</dbReference>
<evidence type="ECO:0000313" key="12">
    <source>
        <dbReference type="Proteomes" id="UP000197596"/>
    </source>
</evidence>
<evidence type="ECO:0000256" key="4">
    <source>
        <dbReference type="ARBA" id="ARBA00022982"/>
    </source>
</evidence>
<sequence>MIVCVCNNISEGKIHQAVDAGMTSMAELREQLGVGTCCGKCHSCAKHVLRECLNSANQTHPSARPMVFHPSMAAA</sequence>
<accession>A0A246WSR6</accession>
<keyword evidence="4" id="KW-0249">Electron transport</keyword>
<feature type="domain" description="BFD-like [2Fe-2S]-binding" evidence="9">
    <location>
        <begin position="2"/>
        <end position="51"/>
    </location>
</feature>
<evidence type="ECO:0000256" key="3">
    <source>
        <dbReference type="ARBA" id="ARBA00022723"/>
    </source>
</evidence>
<comment type="similarity">
    <text evidence="8">Belongs to the Bfd family.</text>
</comment>
<dbReference type="AlphaFoldDB" id="A0A246WSR6"/>
<dbReference type="OrthoDB" id="9815350at2"/>
<comment type="caution">
    <text evidence="11">The sequence shown here is derived from an EMBL/GenBank/DDBJ whole genome shotgun (WGS) entry which is preliminary data.</text>
</comment>
<evidence type="ECO:0000256" key="2">
    <source>
        <dbReference type="ARBA" id="ARBA00022714"/>
    </source>
</evidence>
<dbReference type="Pfam" id="PF04324">
    <property type="entry name" value="Fer2_BFD"/>
    <property type="match status" value="1"/>
</dbReference>
<evidence type="ECO:0000313" key="13">
    <source>
        <dbReference type="Proteomes" id="UP000536746"/>
    </source>
</evidence>
<organism evidence="11 12">
    <name type="scientific">Herbaspirillum robiniae</name>
    <dbReference type="NCBI Taxonomy" id="2014887"/>
    <lineage>
        <taxon>Bacteria</taxon>
        <taxon>Pseudomonadati</taxon>
        <taxon>Pseudomonadota</taxon>
        <taxon>Betaproteobacteria</taxon>
        <taxon>Burkholderiales</taxon>
        <taxon>Oxalobacteraceae</taxon>
        <taxon>Herbaspirillum</taxon>
    </lineage>
</organism>
<gene>
    <name evidence="11" type="ORF">CEJ42_11130</name>
    <name evidence="10" type="ORF">HNO84_02600</name>
</gene>
<dbReference type="InterPro" id="IPR052371">
    <property type="entry name" value="BFD-associated_ferredoxin"/>
</dbReference>
<keyword evidence="5" id="KW-0408">Iron</keyword>